<dbReference type="Proteomes" id="UP000199317">
    <property type="component" value="Unassembled WGS sequence"/>
</dbReference>
<dbReference type="Gene3D" id="3.20.20.30">
    <property type="entry name" value="Luciferase-like domain"/>
    <property type="match status" value="1"/>
</dbReference>
<feature type="domain" description="Luciferase-like" evidence="4">
    <location>
        <begin position="46"/>
        <end position="323"/>
    </location>
</feature>
<evidence type="ECO:0000313" key="6">
    <source>
        <dbReference type="Proteomes" id="UP000199317"/>
    </source>
</evidence>
<evidence type="ECO:0000313" key="5">
    <source>
        <dbReference type="EMBL" id="SDP87277.1"/>
    </source>
</evidence>
<dbReference type="SUPFAM" id="SSF51679">
    <property type="entry name" value="Bacterial luciferase-like"/>
    <property type="match status" value="1"/>
</dbReference>
<gene>
    <name evidence="5" type="ORF">SAMN04489708_13449</name>
</gene>
<dbReference type="EMBL" id="FNJL01000034">
    <property type="protein sequence ID" value="SDP87277.1"/>
    <property type="molecule type" value="Genomic_DNA"/>
</dbReference>
<dbReference type="NCBIfam" id="TIGR03558">
    <property type="entry name" value="oxido_grp_1"/>
    <property type="match status" value="1"/>
</dbReference>
<protein>
    <recommendedName>
        <fullName evidence="2">Luciferase-like monooxygenase</fullName>
    </recommendedName>
</protein>
<dbReference type="AlphaFoldDB" id="A0A1H0W995"/>
<accession>A0A1H0W995</accession>
<feature type="region of interest" description="Disordered" evidence="3">
    <location>
        <begin position="1"/>
        <end position="22"/>
    </location>
</feature>
<dbReference type="InterPro" id="IPR019949">
    <property type="entry name" value="CmoO-like"/>
</dbReference>
<evidence type="ECO:0000256" key="1">
    <source>
        <dbReference type="ARBA" id="ARBA00007789"/>
    </source>
</evidence>
<reference evidence="6" key="1">
    <citation type="submission" date="2016-10" db="EMBL/GenBank/DDBJ databases">
        <authorList>
            <person name="Varghese N."/>
            <person name="Submissions S."/>
        </authorList>
    </citation>
    <scope>NUCLEOTIDE SEQUENCE [LARGE SCALE GENOMIC DNA]</scope>
    <source>
        <strain evidence="6">DSM 17101</strain>
    </source>
</reference>
<keyword evidence="6" id="KW-1185">Reference proteome</keyword>
<dbReference type="PANTHER" id="PTHR30137:SF6">
    <property type="entry name" value="LUCIFERASE-LIKE MONOOXYGENASE"/>
    <property type="match status" value="1"/>
</dbReference>
<evidence type="ECO:0000256" key="2">
    <source>
        <dbReference type="ARBA" id="ARBA00074555"/>
    </source>
</evidence>
<comment type="similarity">
    <text evidence="1">To bacterial alkanal monooxygenase alpha and beta chains.</text>
</comment>
<evidence type="ECO:0000256" key="3">
    <source>
        <dbReference type="SAM" id="MobiDB-lite"/>
    </source>
</evidence>
<evidence type="ECO:0000259" key="4">
    <source>
        <dbReference type="Pfam" id="PF00296"/>
    </source>
</evidence>
<dbReference type="GO" id="GO:0005829">
    <property type="term" value="C:cytosol"/>
    <property type="evidence" value="ECO:0007669"/>
    <property type="project" value="TreeGrafter"/>
</dbReference>
<dbReference type="InterPro" id="IPR036661">
    <property type="entry name" value="Luciferase-like_sf"/>
</dbReference>
<organism evidence="5 6">
    <name type="scientific">Paracidovorax cattleyae</name>
    <dbReference type="NCBI Taxonomy" id="80868"/>
    <lineage>
        <taxon>Bacteria</taxon>
        <taxon>Pseudomonadati</taxon>
        <taxon>Pseudomonadota</taxon>
        <taxon>Betaproteobacteria</taxon>
        <taxon>Burkholderiales</taxon>
        <taxon>Comamonadaceae</taxon>
        <taxon>Paracidovorax</taxon>
    </lineage>
</organism>
<dbReference type="InterPro" id="IPR050766">
    <property type="entry name" value="Bact_Lucif_Oxidored"/>
</dbReference>
<dbReference type="GO" id="GO:0016705">
    <property type="term" value="F:oxidoreductase activity, acting on paired donors, with incorporation or reduction of molecular oxygen"/>
    <property type="evidence" value="ECO:0007669"/>
    <property type="project" value="InterPro"/>
</dbReference>
<dbReference type="PANTHER" id="PTHR30137">
    <property type="entry name" value="LUCIFERASE-LIKE MONOOXYGENASE"/>
    <property type="match status" value="1"/>
</dbReference>
<proteinExistence type="predicted"/>
<dbReference type="Pfam" id="PF00296">
    <property type="entry name" value="Bac_luciferase"/>
    <property type="match status" value="1"/>
</dbReference>
<dbReference type="FunFam" id="3.20.20.30:FF:000002">
    <property type="entry name" value="LLM class flavin-dependent oxidoreductase"/>
    <property type="match status" value="1"/>
</dbReference>
<dbReference type="InterPro" id="IPR011251">
    <property type="entry name" value="Luciferase-like_dom"/>
</dbReference>
<name>A0A1H0W995_9BURK</name>
<sequence length="361" mass="38304">MVRMTTTMPPASPSTPLPCAAPGGGHRPVLSMLDLVAVREGGSVADALGLALRTAQHAESLGFRRYWLAEHHNMPGIASSATAVLVGHIAGGTRSIRVGSGGIMLPNHAPLVVAEAFGTLAELYPGRIDLGLGRAPGTDGPTMRALRRDRVETEEDFPRDVAELQRLLGPAQPGQRIMAVPGAGTEVPIWLLGSSLFSAQLAAERGLPYAFASHFAPRLLHQALDLYRRLFRPSATLDRPYVAIGVPVIAADTDEKADYLASSTYQRVLGILTGRRGLLQPPVRDYAAQLSPQERAAIGDFLAAGVVGGPETVRNGLRELADATRADEFMLVSDVYEPALRLRSLEIAAQANAAVEAAHTV</sequence>